<dbReference type="EMBL" id="JACGXA010000001">
    <property type="protein sequence ID" value="MBA8803577.1"/>
    <property type="molecule type" value="Genomic_DNA"/>
</dbReference>
<dbReference type="AlphaFoldDB" id="A0A7W3P9M3"/>
<dbReference type="Proteomes" id="UP000580910">
    <property type="component" value="Unassembled WGS sequence"/>
</dbReference>
<gene>
    <name evidence="1" type="ORF">FB382_001868</name>
</gene>
<keyword evidence="2" id="KW-1185">Reference proteome</keyword>
<organism evidence="1 2">
    <name type="scientific">Nocardioides ginsengisegetis</name>
    <dbReference type="NCBI Taxonomy" id="661491"/>
    <lineage>
        <taxon>Bacteria</taxon>
        <taxon>Bacillati</taxon>
        <taxon>Actinomycetota</taxon>
        <taxon>Actinomycetes</taxon>
        <taxon>Propionibacteriales</taxon>
        <taxon>Nocardioidaceae</taxon>
        <taxon>Nocardioides</taxon>
    </lineage>
</organism>
<evidence type="ECO:0000313" key="2">
    <source>
        <dbReference type="Proteomes" id="UP000580910"/>
    </source>
</evidence>
<name>A0A7W3P9M3_9ACTN</name>
<protein>
    <submittedName>
        <fullName evidence="1">Uncharacterized protein</fullName>
    </submittedName>
</protein>
<proteinExistence type="predicted"/>
<evidence type="ECO:0000313" key="1">
    <source>
        <dbReference type="EMBL" id="MBA8803577.1"/>
    </source>
</evidence>
<accession>A0A7W3P9M3</accession>
<dbReference type="RefSeq" id="WP_182538621.1">
    <property type="nucleotide sequence ID" value="NZ_JACGXA010000001.1"/>
</dbReference>
<reference evidence="1 2" key="1">
    <citation type="submission" date="2020-07" db="EMBL/GenBank/DDBJ databases">
        <title>Sequencing the genomes of 1000 actinobacteria strains.</title>
        <authorList>
            <person name="Klenk H.-P."/>
        </authorList>
    </citation>
    <scope>NUCLEOTIDE SEQUENCE [LARGE SCALE GENOMIC DNA]</scope>
    <source>
        <strain evidence="1 2">DSM 21349</strain>
    </source>
</reference>
<comment type="caution">
    <text evidence="1">The sequence shown here is derived from an EMBL/GenBank/DDBJ whole genome shotgun (WGS) entry which is preliminary data.</text>
</comment>
<sequence length="64" mass="6878">MSREDEPQIDKARSCNLDGGRAAVVVIYADGEEWLWLLDDPAGDTGCACSRCAPHEQLATAVEA</sequence>